<comment type="subcellular location">
    <subcellularLocation>
        <location evidence="1 10">Cell membrane</location>
        <topology evidence="1 10">Multi-pass membrane protein</topology>
    </subcellularLocation>
</comment>
<name>A0A926HKY7_9FIRM</name>
<dbReference type="PANTHER" id="PTHR30266:SF2">
    <property type="entry name" value="LARGE-CONDUCTANCE MECHANOSENSITIVE CHANNEL"/>
    <property type="match status" value="1"/>
</dbReference>
<dbReference type="Pfam" id="PF01741">
    <property type="entry name" value="MscL"/>
    <property type="match status" value="1"/>
</dbReference>
<evidence type="ECO:0000256" key="2">
    <source>
        <dbReference type="ARBA" id="ARBA00007254"/>
    </source>
</evidence>
<dbReference type="Gene3D" id="1.10.1200.120">
    <property type="entry name" value="Large-conductance mechanosensitive channel, MscL, domain 1"/>
    <property type="match status" value="1"/>
</dbReference>
<keyword evidence="3 10" id="KW-0813">Transport</keyword>
<evidence type="ECO:0000256" key="4">
    <source>
        <dbReference type="ARBA" id="ARBA00022475"/>
    </source>
</evidence>
<dbReference type="Proteomes" id="UP000654279">
    <property type="component" value="Unassembled WGS sequence"/>
</dbReference>
<comment type="subunit">
    <text evidence="10">Homopentamer.</text>
</comment>
<dbReference type="PANTHER" id="PTHR30266">
    <property type="entry name" value="MECHANOSENSITIVE CHANNEL MSCL"/>
    <property type="match status" value="1"/>
</dbReference>
<dbReference type="InterPro" id="IPR019823">
    <property type="entry name" value="Mechanosensitive_channel_CS"/>
</dbReference>
<dbReference type="InterPro" id="IPR036019">
    <property type="entry name" value="MscL_channel"/>
</dbReference>
<evidence type="ECO:0000256" key="8">
    <source>
        <dbReference type="ARBA" id="ARBA00023136"/>
    </source>
</evidence>
<dbReference type="InterPro" id="IPR037673">
    <property type="entry name" value="MSC/AndL"/>
</dbReference>
<dbReference type="SUPFAM" id="SSF81330">
    <property type="entry name" value="Gated mechanosensitive channel"/>
    <property type="match status" value="1"/>
</dbReference>
<comment type="similarity">
    <text evidence="2 10">Belongs to the MscL family.</text>
</comment>
<dbReference type="RefSeq" id="WP_138295526.1">
    <property type="nucleotide sequence ID" value="NZ_JACRSO010000001.1"/>
</dbReference>
<gene>
    <name evidence="10 11" type="primary">mscL</name>
    <name evidence="11" type="ORF">H8699_00565</name>
</gene>
<evidence type="ECO:0000256" key="7">
    <source>
        <dbReference type="ARBA" id="ARBA00023065"/>
    </source>
</evidence>
<keyword evidence="4 10" id="KW-1003">Cell membrane</keyword>
<dbReference type="PROSITE" id="PS01327">
    <property type="entry name" value="MSCL"/>
    <property type="match status" value="1"/>
</dbReference>
<proteinExistence type="inferred from homology"/>
<keyword evidence="8 10" id="KW-0472">Membrane</keyword>
<feature type="transmembrane region" description="Helical" evidence="10">
    <location>
        <begin position="20"/>
        <end position="38"/>
    </location>
</feature>
<keyword evidence="9 10" id="KW-0407">Ion channel</keyword>
<keyword evidence="5 10" id="KW-0812">Transmembrane</keyword>
<keyword evidence="7 10" id="KW-0406">Ion transport</keyword>
<evidence type="ECO:0000256" key="6">
    <source>
        <dbReference type="ARBA" id="ARBA00022989"/>
    </source>
</evidence>
<dbReference type="InterPro" id="IPR001185">
    <property type="entry name" value="MS_channel"/>
</dbReference>
<evidence type="ECO:0000256" key="10">
    <source>
        <dbReference type="HAMAP-Rule" id="MF_00115"/>
    </source>
</evidence>
<dbReference type="AlphaFoldDB" id="A0A926HKY7"/>
<dbReference type="EMBL" id="JACRSO010000001">
    <property type="protein sequence ID" value="MBC8527929.1"/>
    <property type="molecule type" value="Genomic_DNA"/>
</dbReference>
<evidence type="ECO:0000313" key="11">
    <source>
        <dbReference type="EMBL" id="MBC8527929.1"/>
    </source>
</evidence>
<evidence type="ECO:0000256" key="1">
    <source>
        <dbReference type="ARBA" id="ARBA00004651"/>
    </source>
</evidence>
<feature type="transmembrane region" description="Helical" evidence="10">
    <location>
        <begin position="71"/>
        <end position="94"/>
    </location>
</feature>
<keyword evidence="6 10" id="KW-1133">Transmembrane helix</keyword>
<sequence>MRKLGREFKEFISRGNVMDLAIGVIMGSAFTAIVNSLVKDIFTPLLGLLTGGFDFEALAITLGEGENAAQIAYGAFISAVINFLLISIVVFMLIKTINRFRRKKEEEAPAPERLCPYCCQPIAQQATRCPHCTSVLEGESVVAQDN</sequence>
<comment type="function">
    <text evidence="10">Channel that opens in response to stretch forces in the membrane lipid bilayer. May participate in the regulation of osmotic pressure changes within the cell.</text>
</comment>
<dbReference type="PRINTS" id="PR01264">
    <property type="entry name" value="MECHCHANNEL"/>
</dbReference>
<evidence type="ECO:0000313" key="12">
    <source>
        <dbReference type="Proteomes" id="UP000654279"/>
    </source>
</evidence>
<comment type="caution">
    <text evidence="11">The sequence shown here is derived from an EMBL/GenBank/DDBJ whole genome shotgun (WGS) entry which is preliminary data.</text>
</comment>
<evidence type="ECO:0000256" key="3">
    <source>
        <dbReference type="ARBA" id="ARBA00022448"/>
    </source>
</evidence>
<keyword evidence="12" id="KW-1185">Reference proteome</keyword>
<reference evidence="11" key="1">
    <citation type="submission" date="2020-08" db="EMBL/GenBank/DDBJ databases">
        <title>Genome public.</title>
        <authorList>
            <person name="Liu C."/>
            <person name="Sun Q."/>
        </authorList>
    </citation>
    <scope>NUCLEOTIDE SEQUENCE</scope>
    <source>
        <strain evidence="11">NSJ-44</strain>
    </source>
</reference>
<dbReference type="HAMAP" id="MF_00115">
    <property type="entry name" value="MscL"/>
    <property type="match status" value="1"/>
</dbReference>
<accession>A0A926HKY7</accession>
<evidence type="ECO:0000256" key="5">
    <source>
        <dbReference type="ARBA" id="ARBA00022692"/>
    </source>
</evidence>
<dbReference type="GO" id="GO:0005886">
    <property type="term" value="C:plasma membrane"/>
    <property type="evidence" value="ECO:0007669"/>
    <property type="project" value="UniProtKB-SubCell"/>
</dbReference>
<dbReference type="GO" id="GO:0008381">
    <property type="term" value="F:mechanosensitive monoatomic ion channel activity"/>
    <property type="evidence" value="ECO:0007669"/>
    <property type="project" value="UniProtKB-UniRule"/>
</dbReference>
<evidence type="ECO:0000256" key="9">
    <source>
        <dbReference type="ARBA" id="ARBA00023303"/>
    </source>
</evidence>
<protein>
    <recommendedName>
        <fullName evidence="10">Large-conductance mechanosensitive channel</fullName>
    </recommendedName>
</protein>
<organism evidence="11 12">
    <name type="scientific">Luoshenia tenuis</name>
    <dbReference type="NCBI Taxonomy" id="2763654"/>
    <lineage>
        <taxon>Bacteria</taxon>
        <taxon>Bacillati</taxon>
        <taxon>Bacillota</taxon>
        <taxon>Clostridia</taxon>
        <taxon>Christensenellales</taxon>
        <taxon>Christensenellaceae</taxon>
        <taxon>Luoshenia</taxon>
    </lineage>
</organism>
<dbReference type="NCBIfam" id="TIGR00220">
    <property type="entry name" value="mscL"/>
    <property type="match status" value="1"/>
</dbReference>